<proteinExistence type="inferred from homology"/>
<dbReference type="EMBL" id="JAESVG020000010">
    <property type="protein sequence ID" value="KAG8623419.1"/>
    <property type="molecule type" value="Genomic_DNA"/>
</dbReference>
<evidence type="ECO:0000256" key="11">
    <source>
        <dbReference type="PIRSR" id="PIRSR611150-2"/>
    </source>
</evidence>
<dbReference type="Pfam" id="PF01083">
    <property type="entry name" value="Cutinase"/>
    <property type="match status" value="1"/>
</dbReference>
<feature type="active site" evidence="10">
    <location>
        <position position="191"/>
    </location>
</feature>
<feature type="signal peptide" evidence="12">
    <location>
        <begin position="1"/>
        <end position="18"/>
    </location>
</feature>
<dbReference type="OrthoDB" id="3225429at2759"/>
<evidence type="ECO:0000256" key="8">
    <source>
        <dbReference type="ARBA" id="ARBA00023157"/>
    </source>
</evidence>
<dbReference type="GO" id="GO:0016052">
    <property type="term" value="P:carbohydrate catabolic process"/>
    <property type="evidence" value="ECO:0007669"/>
    <property type="project" value="TreeGrafter"/>
</dbReference>
<feature type="disulfide bond" evidence="11">
    <location>
        <begin position="173"/>
        <end position="180"/>
    </location>
</feature>
<dbReference type="PROSITE" id="PS00155">
    <property type="entry name" value="CUTINASE_1"/>
    <property type="match status" value="1"/>
</dbReference>
<dbReference type="SUPFAM" id="SSF53474">
    <property type="entry name" value="alpha/beta-Hydrolases"/>
    <property type="match status" value="1"/>
</dbReference>
<evidence type="ECO:0000256" key="2">
    <source>
        <dbReference type="ARBA" id="ARBA00007534"/>
    </source>
</evidence>
<dbReference type="GO" id="GO:0005576">
    <property type="term" value="C:extracellular region"/>
    <property type="evidence" value="ECO:0007669"/>
    <property type="project" value="UniProtKB-SubCell"/>
</dbReference>
<feature type="active site" description="Nucleophile" evidence="10">
    <location>
        <position position="126"/>
    </location>
</feature>
<evidence type="ECO:0000313" key="14">
    <source>
        <dbReference type="EMBL" id="KAG8623419.1"/>
    </source>
</evidence>
<protein>
    <recommendedName>
        <fullName evidence="3 12">Cutinase</fullName>
        <ecNumber evidence="3 12">3.1.1.74</ecNumber>
    </recommendedName>
</protein>
<sequence>MQLNSFAATVLLACMATAAPLDKRQFSFPGLGGGSSGGDANSGACADYTFLYACGTTESGLGSVGSPLSQGLKQALGSVNTVATNYPASIAGNAQLGGAGGPQMASDAKNALSKCPNTKLIIGGYSQGAMVATNAVKAQGLPAYKVVAALLFGNPFQNQGGGKIGSIPTLSICNAGDGVCTTGGFVITAAHLTYSSDGSVQKAVQFAQQNARSAGSGGYGGSGYPPTTPDALGTTGSAGSGTGTGTGTGTGAGGLPSFGGGLGGLGGGLGGLGGLSGGGLGGLGGSSGGGFPSFGGLGGSSGGGLPSFGGLGGSGGSSGGLGSFLGKSGGFFPSFGGLGGSSGGGLGSLGGLGSFGKMFGGK</sequence>
<dbReference type="PANTHER" id="PTHR48250:SF2">
    <property type="entry name" value="CUTINASE"/>
    <property type="match status" value="1"/>
</dbReference>
<dbReference type="InterPro" id="IPR043580">
    <property type="entry name" value="CUTINASE_1"/>
</dbReference>
<comment type="caution">
    <text evidence="14">The sequence shown here is derived from an EMBL/GenBank/DDBJ whole genome shotgun (WGS) entry which is preliminary data.</text>
</comment>
<dbReference type="Proteomes" id="UP000809789">
    <property type="component" value="Unassembled WGS sequence"/>
</dbReference>
<name>A0A8K0KT85_9PEZI</name>
<evidence type="ECO:0000256" key="3">
    <source>
        <dbReference type="ARBA" id="ARBA00013095"/>
    </source>
</evidence>
<evidence type="ECO:0000256" key="9">
    <source>
        <dbReference type="ARBA" id="ARBA00034045"/>
    </source>
</evidence>
<evidence type="ECO:0000256" key="4">
    <source>
        <dbReference type="ARBA" id="ARBA00022487"/>
    </source>
</evidence>
<comment type="subcellular location">
    <subcellularLocation>
        <location evidence="1 12">Secreted</location>
    </subcellularLocation>
</comment>
<keyword evidence="6 12" id="KW-0732">Signal</keyword>
<gene>
    <name evidence="14" type="ORF">KVT40_008395</name>
</gene>
<comment type="similarity">
    <text evidence="2 12">Belongs to the cutinase family.</text>
</comment>
<dbReference type="InterPro" id="IPR000675">
    <property type="entry name" value="Cutinase/axe"/>
</dbReference>
<comment type="catalytic activity">
    <reaction evidence="9 12">
        <text>cutin + H2O = cutin monomers.</text>
        <dbReference type="EC" id="3.1.1.74"/>
    </reaction>
</comment>
<evidence type="ECO:0000256" key="1">
    <source>
        <dbReference type="ARBA" id="ARBA00004613"/>
    </source>
</evidence>
<evidence type="ECO:0000256" key="10">
    <source>
        <dbReference type="PIRSR" id="PIRSR611150-1"/>
    </source>
</evidence>
<dbReference type="AlphaFoldDB" id="A0A8K0KT85"/>
<organism evidence="14 15">
    <name type="scientific">Elsinoe batatas</name>
    <dbReference type="NCBI Taxonomy" id="2601811"/>
    <lineage>
        <taxon>Eukaryota</taxon>
        <taxon>Fungi</taxon>
        <taxon>Dikarya</taxon>
        <taxon>Ascomycota</taxon>
        <taxon>Pezizomycotina</taxon>
        <taxon>Dothideomycetes</taxon>
        <taxon>Dothideomycetidae</taxon>
        <taxon>Myriangiales</taxon>
        <taxon>Elsinoaceae</taxon>
        <taxon>Elsinoe</taxon>
    </lineage>
</organism>
<keyword evidence="7 12" id="KW-0378">Hydrolase</keyword>
<feature type="disulfide bond" evidence="11">
    <location>
        <begin position="45"/>
        <end position="115"/>
    </location>
</feature>
<dbReference type="Gene3D" id="3.40.50.1820">
    <property type="entry name" value="alpha/beta hydrolase"/>
    <property type="match status" value="1"/>
</dbReference>
<evidence type="ECO:0000256" key="7">
    <source>
        <dbReference type="ARBA" id="ARBA00022801"/>
    </source>
</evidence>
<feature type="active site" evidence="10">
    <location>
        <position position="177"/>
    </location>
</feature>
<reference evidence="14" key="1">
    <citation type="submission" date="2021-07" db="EMBL/GenBank/DDBJ databases">
        <title>Elsinoe batatas strain:CRI-CJ2 Genome sequencing and assembly.</title>
        <authorList>
            <person name="Huang L."/>
        </authorList>
    </citation>
    <scope>NUCLEOTIDE SEQUENCE</scope>
    <source>
        <strain evidence="14">CRI-CJ2</strain>
    </source>
</reference>
<keyword evidence="15" id="KW-1185">Reference proteome</keyword>
<evidence type="ECO:0000256" key="6">
    <source>
        <dbReference type="ARBA" id="ARBA00022729"/>
    </source>
</evidence>
<evidence type="ECO:0000256" key="12">
    <source>
        <dbReference type="RuleBase" id="RU361263"/>
    </source>
</evidence>
<comment type="function">
    <text evidence="12">Catalyzes the hydrolysis of complex carboxylic polyesters found in the cell wall of plants. Degrades cutin, a macromolecule that forms the structure of the plant cuticle.</text>
</comment>
<evidence type="ECO:0000256" key="5">
    <source>
        <dbReference type="ARBA" id="ARBA00022525"/>
    </source>
</evidence>
<dbReference type="InterPro" id="IPR029058">
    <property type="entry name" value="AB_hydrolase_fold"/>
</dbReference>
<feature type="compositionally biased region" description="Gly residues" evidence="13">
    <location>
        <begin position="236"/>
        <end position="252"/>
    </location>
</feature>
<keyword evidence="4 12" id="KW-0719">Serine esterase</keyword>
<dbReference type="EC" id="3.1.1.74" evidence="3 12"/>
<dbReference type="SMART" id="SM01110">
    <property type="entry name" value="Cutinase"/>
    <property type="match status" value="1"/>
</dbReference>
<feature type="chain" id="PRO_5035487152" description="Cutinase" evidence="12">
    <location>
        <begin position="19"/>
        <end position="362"/>
    </location>
</feature>
<keyword evidence="8 11" id="KW-1015">Disulfide bond</keyword>
<dbReference type="PANTHER" id="PTHR48250">
    <property type="entry name" value="CUTINASE 2-RELATED"/>
    <property type="match status" value="1"/>
</dbReference>
<feature type="region of interest" description="Disordered" evidence="13">
    <location>
        <begin position="215"/>
        <end position="252"/>
    </location>
</feature>
<keyword evidence="5 12" id="KW-0964">Secreted</keyword>
<evidence type="ECO:0000313" key="15">
    <source>
        <dbReference type="Proteomes" id="UP000809789"/>
    </source>
</evidence>
<accession>A0A8K0KT85</accession>
<dbReference type="GO" id="GO:0050525">
    <property type="term" value="F:cutinase activity"/>
    <property type="evidence" value="ECO:0007669"/>
    <property type="project" value="UniProtKB-UniRule"/>
</dbReference>
<evidence type="ECO:0000256" key="13">
    <source>
        <dbReference type="SAM" id="MobiDB-lite"/>
    </source>
</evidence>
<dbReference type="InterPro" id="IPR011150">
    <property type="entry name" value="Cutinase_monf"/>
</dbReference>